<dbReference type="EMBL" id="CP029693">
    <property type="protein sequence ID" value="AWY43865.1"/>
    <property type="molecule type" value="Genomic_DNA"/>
</dbReference>
<dbReference type="Proteomes" id="UP000250299">
    <property type="component" value="Chromosome"/>
</dbReference>
<dbReference type="OrthoDB" id="363206at2"/>
<name>A0A2Z4RT91_PSEPU</name>
<organism evidence="1 2">
    <name type="scientific">Pseudomonas putida</name>
    <name type="common">Arthrobacter siderocapsulatus</name>
    <dbReference type="NCBI Taxonomy" id="303"/>
    <lineage>
        <taxon>Bacteria</taxon>
        <taxon>Pseudomonadati</taxon>
        <taxon>Pseudomonadota</taxon>
        <taxon>Gammaproteobacteria</taxon>
        <taxon>Pseudomonadales</taxon>
        <taxon>Pseudomonadaceae</taxon>
        <taxon>Pseudomonas</taxon>
    </lineage>
</organism>
<accession>A0A2Z4RT91</accession>
<gene>
    <name evidence="1" type="ORF">DKY63_29710</name>
</gene>
<evidence type="ECO:0000313" key="1">
    <source>
        <dbReference type="EMBL" id="AWY43865.1"/>
    </source>
</evidence>
<protein>
    <submittedName>
        <fullName evidence="1">Uncharacterized protein</fullName>
    </submittedName>
</protein>
<proteinExistence type="predicted"/>
<sequence length="151" mass="17297">MIEYPEGLPAPLREGYDFMPVSPIARTQLTTGRAIQRRRFSSVPTVASVSWMFTDAQAQLFEGWFEHVLLSGSLWFQCQLKTPIGFDDYQARFTDIYNGPTLVGVSLWRFTANLELLKRPVVDAAWVLFAPEYILQSNIFDVAMNKEWPEA</sequence>
<dbReference type="AlphaFoldDB" id="A0A2Z4RT91"/>
<reference evidence="1 2" key="1">
    <citation type="submission" date="2018-05" db="EMBL/GenBank/DDBJ databases">
        <title>Whole genome sequence of Pseudomonas putida JBC17.</title>
        <authorList>
            <person name="Lee Y.H."/>
            <person name="David K."/>
        </authorList>
    </citation>
    <scope>NUCLEOTIDE SEQUENCE [LARGE SCALE GENOMIC DNA]</scope>
    <source>
        <strain evidence="1 2">JBC17</strain>
    </source>
</reference>
<evidence type="ECO:0000313" key="2">
    <source>
        <dbReference type="Proteomes" id="UP000250299"/>
    </source>
</evidence>
<dbReference type="RefSeq" id="WP_110967391.1">
    <property type="nucleotide sequence ID" value="NZ_CP029693.1"/>
</dbReference>